<name>A0AAD6M894_9ROSI</name>
<accession>A0AAD6M894</accession>
<dbReference type="Proteomes" id="UP001164929">
    <property type="component" value="Chromosome 10"/>
</dbReference>
<keyword evidence="2" id="KW-1185">Reference proteome</keyword>
<evidence type="ECO:0000313" key="2">
    <source>
        <dbReference type="Proteomes" id="UP001164929"/>
    </source>
</evidence>
<dbReference type="AlphaFoldDB" id="A0AAD6M894"/>
<gene>
    <name evidence="1" type="ORF">NC653_024243</name>
</gene>
<reference evidence="1" key="1">
    <citation type="journal article" date="2023" name="Mol. Ecol. Resour.">
        <title>Chromosome-level genome assembly of a triploid poplar Populus alba 'Berolinensis'.</title>
        <authorList>
            <person name="Chen S."/>
            <person name="Yu Y."/>
            <person name="Wang X."/>
            <person name="Wang S."/>
            <person name="Zhang T."/>
            <person name="Zhou Y."/>
            <person name="He R."/>
            <person name="Meng N."/>
            <person name="Wang Y."/>
            <person name="Liu W."/>
            <person name="Liu Z."/>
            <person name="Liu J."/>
            <person name="Guo Q."/>
            <person name="Huang H."/>
            <person name="Sederoff R.R."/>
            <person name="Wang G."/>
            <person name="Qu G."/>
            <person name="Chen S."/>
        </authorList>
    </citation>
    <scope>NUCLEOTIDE SEQUENCE</scope>
    <source>
        <strain evidence="1">SC-2020</strain>
    </source>
</reference>
<sequence>MPPPFQVLCHVLLKKIVHVIDDSMQDVVVAAGGEPPIGRKQYMTCSRAIATANIGQHAKIYGEGSGFAKLWSMQAIGFRVNMRV</sequence>
<protein>
    <submittedName>
        <fullName evidence="1">Uncharacterized protein</fullName>
    </submittedName>
</protein>
<comment type="caution">
    <text evidence="1">The sequence shown here is derived from an EMBL/GenBank/DDBJ whole genome shotgun (WGS) entry which is preliminary data.</text>
</comment>
<evidence type="ECO:0000313" key="1">
    <source>
        <dbReference type="EMBL" id="KAJ6980823.1"/>
    </source>
</evidence>
<organism evidence="1 2">
    <name type="scientific">Populus alba x Populus x berolinensis</name>
    <dbReference type="NCBI Taxonomy" id="444605"/>
    <lineage>
        <taxon>Eukaryota</taxon>
        <taxon>Viridiplantae</taxon>
        <taxon>Streptophyta</taxon>
        <taxon>Embryophyta</taxon>
        <taxon>Tracheophyta</taxon>
        <taxon>Spermatophyta</taxon>
        <taxon>Magnoliopsida</taxon>
        <taxon>eudicotyledons</taxon>
        <taxon>Gunneridae</taxon>
        <taxon>Pentapetalae</taxon>
        <taxon>rosids</taxon>
        <taxon>fabids</taxon>
        <taxon>Malpighiales</taxon>
        <taxon>Salicaceae</taxon>
        <taxon>Saliceae</taxon>
        <taxon>Populus</taxon>
    </lineage>
</organism>
<proteinExistence type="predicted"/>
<dbReference type="EMBL" id="JAQIZT010000010">
    <property type="protein sequence ID" value="KAJ6980823.1"/>
    <property type="molecule type" value="Genomic_DNA"/>
</dbReference>